<evidence type="ECO:0000313" key="1">
    <source>
        <dbReference type="EMBL" id="MBD2533973.1"/>
    </source>
</evidence>
<accession>A0ABR8DXU2</accession>
<gene>
    <name evidence="1" type="ORF">H6G97_32285</name>
</gene>
<dbReference type="RefSeq" id="WP_190944500.1">
    <property type="nucleotide sequence ID" value="NZ_JACJSI010000125.1"/>
</dbReference>
<dbReference type="EMBL" id="JACJSI010000125">
    <property type="protein sequence ID" value="MBD2533973.1"/>
    <property type="molecule type" value="Genomic_DNA"/>
</dbReference>
<dbReference type="Proteomes" id="UP000623440">
    <property type="component" value="Unassembled WGS sequence"/>
</dbReference>
<name>A0ABR8DXU2_9NOSO</name>
<evidence type="ECO:0000313" key="2">
    <source>
        <dbReference type="Proteomes" id="UP000623440"/>
    </source>
</evidence>
<proteinExistence type="predicted"/>
<keyword evidence="2" id="KW-1185">Reference proteome</keyword>
<sequence length="51" mass="5732">MTQISAPAPTKDPLTTQDRQIIATIVNQSDYSKNCKPEDVVTIWINSDDIR</sequence>
<reference evidence="1 2" key="1">
    <citation type="journal article" date="2020" name="ISME J.">
        <title>Comparative genomics reveals insights into cyanobacterial evolution and habitat adaptation.</title>
        <authorList>
            <person name="Chen M.Y."/>
            <person name="Teng W.K."/>
            <person name="Zhao L."/>
            <person name="Hu C.X."/>
            <person name="Zhou Y.K."/>
            <person name="Han B.P."/>
            <person name="Song L.R."/>
            <person name="Shu W.S."/>
        </authorList>
    </citation>
    <scope>NUCLEOTIDE SEQUENCE [LARGE SCALE GENOMIC DNA]</scope>
    <source>
        <strain evidence="1 2">FACHB-838</strain>
    </source>
</reference>
<comment type="caution">
    <text evidence="1">The sequence shown here is derived from an EMBL/GenBank/DDBJ whole genome shotgun (WGS) entry which is preliminary data.</text>
</comment>
<organism evidence="1 2">
    <name type="scientific">Nostoc flagelliforme FACHB-838</name>
    <dbReference type="NCBI Taxonomy" id="2692904"/>
    <lineage>
        <taxon>Bacteria</taxon>
        <taxon>Bacillati</taxon>
        <taxon>Cyanobacteriota</taxon>
        <taxon>Cyanophyceae</taxon>
        <taxon>Nostocales</taxon>
        <taxon>Nostocaceae</taxon>
        <taxon>Nostoc</taxon>
    </lineage>
</organism>
<protein>
    <submittedName>
        <fullName evidence="1">Uncharacterized protein</fullName>
    </submittedName>
</protein>